<dbReference type="Proteomes" id="UP001317963">
    <property type="component" value="Chromosome"/>
</dbReference>
<dbReference type="SUPFAM" id="SSF51735">
    <property type="entry name" value="NAD(P)-binding Rossmann-fold domains"/>
    <property type="match status" value="1"/>
</dbReference>
<evidence type="ECO:0000256" key="13">
    <source>
        <dbReference type="HAMAP-Rule" id="MF_00102"/>
    </source>
</evidence>
<evidence type="ECO:0000256" key="3">
    <source>
        <dbReference type="ARBA" id="ARBA00022605"/>
    </source>
</evidence>
<sequence>MALRVAVTGASGRMGQAVARAVIADDAAELVAFVARPGSALVGTEVTALLGADAPGLLISETLVLEGVDVVVDFTLPESTLHTAKLCATAGIPVVIGTTGFSGEELSSLERSLSSLAFCRAANFSTGVNLAYRLLTIAAEVMGGDADIEIHEAHHKHKIDAPSGTALAMGQVIADAMGTSLDEVARHDRSSQRAAREPGSIGFSVTRAGDIVGEHTVMFGTEGERLEVTHKASSRHAFAAGALRAAHFLRDKPAGSYSMADVLGLS</sequence>
<dbReference type="Gene3D" id="3.40.50.720">
    <property type="entry name" value="NAD(P)-binding Rossmann-like Domain"/>
    <property type="match status" value="1"/>
</dbReference>
<keyword evidence="2 13" id="KW-0963">Cytoplasm</keyword>
<name>A0ABY6Q5N2_9GAMM</name>
<dbReference type="InterPro" id="IPR023940">
    <property type="entry name" value="DHDPR_bac"/>
</dbReference>
<evidence type="ECO:0000256" key="6">
    <source>
        <dbReference type="ARBA" id="ARBA00023002"/>
    </source>
</evidence>
<dbReference type="HAMAP" id="MF_00102">
    <property type="entry name" value="DapB"/>
    <property type="match status" value="1"/>
</dbReference>
<keyword evidence="4 13" id="KW-0521">NADP</keyword>
<comment type="catalytic activity">
    <reaction evidence="12 13">
        <text>(S)-2,3,4,5-tetrahydrodipicolinate + NAD(+) + H2O = (2S,4S)-4-hydroxy-2,3,4,5-tetrahydrodipicolinate + NADH + H(+)</text>
        <dbReference type="Rhea" id="RHEA:35323"/>
        <dbReference type="ChEBI" id="CHEBI:15377"/>
        <dbReference type="ChEBI" id="CHEBI:15378"/>
        <dbReference type="ChEBI" id="CHEBI:16845"/>
        <dbReference type="ChEBI" id="CHEBI:57540"/>
        <dbReference type="ChEBI" id="CHEBI:57945"/>
        <dbReference type="ChEBI" id="CHEBI:67139"/>
        <dbReference type="EC" id="1.17.1.8"/>
    </reaction>
</comment>
<dbReference type="PANTHER" id="PTHR20836:SF0">
    <property type="entry name" value="4-HYDROXY-TETRAHYDRODIPICOLINATE REDUCTASE 1, CHLOROPLASTIC-RELATED"/>
    <property type="match status" value="1"/>
</dbReference>
<evidence type="ECO:0000313" key="17">
    <source>
        <dbReference type="Proteomes" id="UP001317963"/>
    </source>
</evidence>
<dbReference type="SUPFAM" id="SSF55347">
    <property type="entry name" value="Glyceraldehyde-3-phosphate dehydrogenase-like, C-terminal domain"/>
    <property type="match status" value="1"/>
</dbReference>
<dbReference type="EC" id="1.17.1.8" evidence="10 13"/>
<comment type="pathway">
    <text evidence="9 13">Amino-acid biosynthesis; L-lysine biosynthesis via DAP pathway; (S)-tetrahydrodipicolinate from L-aspartate: step 4/4.</text>
</comment>
<keyword evidence="17" id="KW-1185">Reference proteome</keyword>
<dbReference type="CDD" id="cd02274">
    <property type="entry name" value="DHDPR_N"/>
    <property type="match status" value="1"/>
</dbReference>
<reference evidence="16 17" key="1">
    <citation type="submission" date="2019-02" db="EMBL/GenBank/DDBJ databases">
        <title>Halieaceae_genomes.</title>
        <authorList>
            <person name="Li S.-H."/>
        </authorList>
    </citation>
    <scope>NUCLEOTIDE SEQUENCE [LARGE SCALE GENOMIC DNA]</scope>
    <source>
        <strain evidence="16 17">JH123</strain>
    </source>
</reference>
<feature type="binding site" evidence="13">
    <location>
        <begin position="121"/>
        <end position="124"/>
    </location>
    <ligand>
        <name>NAD(+)</name>
        <dbReference type="ChEBI" id="CHEBI:57540"/>
    </ligand>
</feature>
<evidence type="ECO:0000256" key="7">
    <source>
        <dbReference type="ARBA" id="ARBA00023027"/>
    </source>
</evidence>
<evidence type="ECO:0000256" key="12">
    <source>
        <dbReference type="ARBA" id="ARBA00049396"/>
    </source>
</evidence>
<comment type="similarity">
    <text evidence="1 13">Belongs to the DapB family.</text>
</comment>
<comment type="caution">
    <text evidence="13">Lacks conserved residue(s) required for the propagation of feature annotation.</text>
</comment>
<dbReference type="PANTHER" id="PTHR20836">
    <property type="entry name" value="DIHYDRODIPICOLINATE REDUCTASE"/>
    <property type="match status" value="1"/>
</dbReference>
<keyword evidence="6 13" id="KW-0560">Oxidoreductase</keyword>
<dbReference type="Pfam" id="PF01113">
    <property type="entry name" value="DapB_N"/>
    <property type="match status" value="1"/>
</dbReference>
<dbReference type="GO" id="GO:0008839">
    <property type="term" value="F:4-hydroxy-tetrahydrodipicolinate reductase"/>
    <property type="evidence" value="ECO:0007669"/>
    <property type="project" value="UniProtKB-EC"/>
</dbReference>
<evidence type="ECO:0000256" key="9">
    <source>
        <dbReference type="ARBA" id="ARBA00037922"/>
    </source>
</evidence>
<proteinExistence type="inferred from homology"/>
<keyword evidence="5 13" id="KW-0220">Diaminopimelate biosynthesis</keyword>
<protein>
    <recommendedName>
        <fullName evidence="10 13">4-hydroxy-tetrahydrodipicolinate reductase</fullName>
        <shortName evidence="13">HTPA reductase</shortName>
        <ecNumber evidence="10 13">1.17.1.8</ecNumber>
    </recommendedName>
</protein>
<feature type="binding site" evidence="13">
    <location>
        <begin position="164"/>
        <end position="165"/>
    </location>
    <ligand>
        <name>(S)-2,3,4,5-tetrahydrodipicolinate</name>
        <dbReference type="ChEBI" id="CHEBI:16845"/>
    </ligand>
</feature>
<organism evidence="16 17">
    <name type="scientific">Candidatus Paraluminiphilus aquimaris</name>
    <dbReference type="NCBI Taxonomy" id="2518994"/>
    <lineage>
        <taxon>Bacteria</taxon>
        <taxon>Pseudomonadati</taxon>
        <taxon>Pseudomonadota</taxon>
        <taxon>Gammaproteobacteria</taxon>
        <taxon>Cellvibrionales</taxon>
        <taxon>Halieaceae</taxon>
        <taxon>Candidatus Paraluminiphilus</taxon>
    </lineage>
</organism>
<feature type="binding site" evidence="13">
    <location>
        <begin position="97"/>
        <end position="99"/>
    </location>
    <ligand>
        <name>NAD(+)</name>
        <dbReference type="ChEBI" id="CHEBI:57540"/>
    </ligand>
</feature>
<dbReference type="PROSITE" id="PS01298">
    <property type="entry name" value="DAPB"/>
    <property type="match status" value="1"/>
</dbReference>
<evidence type="ECO:0000259" key="15">
    <source>
        <dbReference type="Pfam" id="PF05173"/>
    </source>
</evidence>
<keyword evidence="7 13" id="KW-0520">NAD</keyword>
<evidence type="ECO:0000256" key="5">
    <source>
        <dbReference type="ARBA" id="ARBA00022915"/>
    </source>
</evidence>
<feature type="domain" description="Dihydrodipicolinate reductase N-terminal" evidence="14">
    <location>
        <begin position="4"/>
        <end position="124"/>
    </location>
</feature>
<dbReference type="Gene3D" id="3.30.360.10">
    <property type="entry name" value="Dihydrodipicolinate Reductase, domain 2"/>
    <property type="match status" value="1"/>
</dbReference>
<dbReference type="Pfam" id="PF05173">
    <property type="entry name" value="DapB_C"/>
    <property type="match status" value="1"/>
</dbReference>
<dbReference type="InterPro" id="IPR022663">
    <property type="entry name" value="DapB_C"/>
</dbReference>
<feature type="binding site" evidence="13">
    <location>
        <position position="36"/>
    </location>
    <ligand>
        <name>NADP(+)</name>
        <dbReference type="ChEBI" id="CHEBI:58349"/>
    </ligand>
</feature>
<dbReference type="RefSeq" id="WP_279243028.1">
    <property type="nucleotide sequence ID" value="NZ_CP036501.1"/>
</dbReference>
<evidence type="ECO:0000313" key="16">
    <source>
        <dbReference type="EMBL" id="UZP74215.1"/>
    </source>
</evidence>
<dbReference type="PIRSF" id="PIRSF000161">
    <property type="entry name" value="DHPR"/>
    <property type="match status" value="1"/>
</dbReference>
<comment type="function">
    <text evidence="13">Catalyzes the conversion of 4-hydroxy-tetrahydrodipicolinate (HTPA) to tetrahydrodipicolinate.</text>
</comment>
<dbReference type="EMBL" id="CP036501">
    <property type="protein sequence ID" value="UZP74215.1"/>
    <property type="molecule type" value="Genomic_DNA"/>
</dbReference>
<feature type="active site" description="Proton donor" evidence="13">
    <location>
        <position position="158"/>
    </location>
</feature>
<evidence type="ECO:0000256" key="2">
    <source>
        <dbReference type="ARBA" id="ARBA00022490"/>
    </source>
</evidence>
<accession>A0ABY6Q5N2</accession>
<evidence type="ECO:0000256" key="4">
    <source>
        <dbReference type="ARBA" id="ARBA00022857"/>
    </source>
</evidence>
<keyword evidence="8 13" id="KW-0457">Lysine biosynthesis</keyword>
<feature type="binding site" evidence="13">
    <location>
        <position position="155"/>
    </location>
    <ligand>
        <name>(S)-2,3,4,5-tetrahydrodipicolinate</name>
        <dbReference type="ChEBI" id="CHEBI:16845"/>
    </ligand>
</feature>
<gene>
    <name evidence="13" type="primary">dapB</name>
    <name evidence="16" type="ORF">E0F26_05425</name>
</gene>
<feature type="domain" description="Dihydrodipicolinate reductase C-terminal" evidence="15">
    <location>
        <begin position="127"/>
        <end position="263"/>
    </location>
</feature>
<dbReference type="InterPro" id="IPR036291">
    <property type="entry name" value="NAD(P)-bd_dom_sf"/>
</dbReference>
<comment type="caution">
    <text evidence="13">Was originally thought to be a dihydrodipicolinate reductase (DHDPR), catalyzing the conversion of dihydrodipicolinate to tetrahydrodipicolinate. However, it was shown in E.coli that the substrate of the enzymatic reaction is not dihydrodipicolinate (DHDP) but in fact (2S,4S)-4-hydroxy-2,3,4,5-tetrahydrodipicolinic acid (HTPA), the product released by the DapA-catalyzed reaction.</text>
</comment>
<evidence type="ECO:0000256" key="11">
    <source>
        <dbReference type="ARBA" id="ARBA00049080"/>
    </source>
</evidence>
<dbReference type="NCBIfam" id="TIGR00036">
    <property type="entry name" value="dapB"/>
    <property type="match status" value="1"/>
</dbReference>
<evidence type="ECO:0000259" key="14">
    <source>
        <dbReference type="Pfam" id="PF01113"/>
    </source>
</evidence>
<evidence type="ECO:0000256" key="1">
    <source>
        <dbReference type="ARBA" id="ARBA00006642"/>
    </source>
</evidence>
<comment type="catalytic activity">
    <reaction evidence="11 13">
        <text>(S)-2,3,4,5-tetrahydrodipicolinate + NADP(+) + H2O = (2S,4S)-4-hydroxy-2,3,4,5-tetrahydrodipicolinate + NADPH + H(+)</text>
        <dbReference type="Rhea" id="RHEA:35331"/>
        <dbReference type="ChEBI" id="CHEBI:15377"/>
        <dbReference type="ChEBI" id="CHEBI:15378"/>
        <dbReference type="ChEBI" id="CHEBI:16845"/>
        <dbReference type="ChEBI" id="CHEBI:57783"/>
        <dbReference type="ChEBI" id="CHEBI:58349"/>
        <dbReference type="ChEBI" id="CHEBI:67139"/>
        <dbReference type="EC" id="1.17.1.8"/>
    </reaction>
</comment>
<dbReference type="InterPro" id="IPR022664">
    <property type="entry name" value="DapB_N_CS"/>
</dbReference>
<feature type="active site" description="Proton donor/acceptor" evidence="13">
    <location>
        <position position="154"/>
    </location>
</feature>
<dbReference type="InterPro" id="IPR000846">
    <property type="entry name" value="DapB_N"/>
</dbReference>
<evidence type="ECO:0000256" key="8">
    <source>
        <dbReference type="ARBA" id="ARBA00023154"/>
    </source>
</evidence>
<evidence type="ECO:0000256" key="10">
    <source>
        <dbReference type="ARBA" id="ARBA00038983"/>
    </source>
</evidence>
<comment type="subcellular location">
    <subcellularLocation>
        <location evidence="13">Cytoplasm</location>
    </subcellularLocation>
</comment>
<feature type="binding site" evidence="13">
    <location>
        <begin position="9"/>
        <end position="14"/>
    </location>
    <ligand>
        <name>NAD(+)</name>
        <dbReference type="ChEBI" id="CHEBI:57540"/>
    </ligand>
</feature>
<keyword evidence="3 13" id="KW-0028">Amino-acid biosynthesis</keyword>
<comment type="subunit">
    <text evidence="13">Homotetramer.</text>
</comment>